<feature type="domain" description="Acylphosphatase-like" evidence="6">
    <location>
        <begin position="3"/>
        <end position="89"/>
    </location>
</feature>
<comment type="catalytic activity">
    <reaction evidence="3 4">
        <text>an acyl phosphate + H2O = a carboxylate + phosphate + H(+)</text>
        <dbReference type="Rhea" id="RHEA:14965"/>
        <dbReference type="ChEBI" id="CHEBI:15377"/>
        <dbReference type="ChEBI" id="CHEBI:15378"/>
        <dbReference type="ChEBI" id="CHEBI:29067"/>
        <dbReference type="ChEBI" id="CHEBI:43474"/>
        <dbReference type="ChEBI" id="CHEBI:59918"/>
        <dbReference type="EC" id="3.6.1.7"/>
    </reaction>
</comment>
<feature type="active site" evidence="4">
    <location>
        <position position="36"/>
    </location>
</feature>
<accession>A0A512RM83</accession>
<dbReference type="InterPro" id="IPR036046">
    <property type="entry name" value="Acylphosphatase-like_dom_sf"/>
</dbReference>
<keyword evidence="8" id="KW-1185">Reference proteome</keyword>
<dbReference type="PANTHER" id="PTHR47268">
    <property type="entry name" value="ACYLPHOSPHATASE"/>
    <property type="match status" value="1"/>
</dbReference>
<dbReference type="PANTHER" id="PTHR47268:SF4">
    <property type="entry name" value="ACYLPHOSPHATASE"/>
    <property type="match status" value="1"/>
</dbReference>
<dbReference type="InterPro" id="IPR020456">
    <property type="entry name" value="Acylphosphatase"/>
</dbReference>
<evidence type="ECO:0000313" key="8">
    <source>
        <dbReference type="Proteomes" id="UP000321436"/>
    </source>
</evidence>
<dbReference type="InterPro" id="IPR017968">
    <property type="entry name" value="Acylphosphatase_CS"/>
</dbReference>
<dbReference type="SUPFAM" id="SSF54975">
    <property type="entry name" value="Acylphosphatase/BLUF domain-like"/>
    <property type="match status" value="1"/>
</dbReference>
<proteinExistence type="inferred from homology"/>
<organism evidence="7 8">
    <name type="scientific">Chitinophaga cymbidii</name>
    <dbReference type="NCBI Taxonomy" id="1096750"/>
    <lineage>
        <taxon>Bacteria</taxon>
        <taxon>Pseudomonadati</taxon>
        <taxon>Bacteroidota</taxon>
        <taxon>Chitinophagia</taxon>
        <taxon>Chitinophagales</taxon>
        <taxon>Chitinophagaceae</taxon>
        <taxon>Chitinophaga</taxon>
    </lineage>
</organism>
<comment type="caution">
    <text evidence="7">The sequence shown here is derived from an EMBL/GenBank/DDBJ whole genome shotgun (WGS) entry which is preliminary data.</text>
</comment>
<dbReference type="Gene3D" id="3.30.70.100">
    <property type="match status" value="1"/>
</dbReference>
<dbReference type="PROSITE" id="PS51160">
    <property type="entry name" value="ACYLPHOSPHATASE_3"/>
    <property type="match status" value="1"/>
</dbReference>
<gene>
    <name evidence="7" type="primary">acyP</name>
    <name evidence="7" type="ORF">CCY01nite_30830</name>
</gene>
<dbReference type="EC" id="3.6.1.7" evidence="2 4"/>
<name>A0A512RM83_9BACT</name>
<comment type="similarity">
    <text evidence="1 5">Belongs to the acylphosphatase family.</text>
</comment>
<evidence type="ECO:0000259" key="6">
    <source>
        <dbReference type="PROSITE" id="PS51160"/>
    </source>
</evidence>
<dbReference type="EMBL" id="BKAU01000003">
    <property type="protein sequence ID" value="GEP96823.1"/>
    <property type="molecule type" value="Genomic_DNA"/>
</dbReference>
<sequence length="90" mass="10019">MIHKEILVKGKVQGVYFRATAKSVADKMGIRGAVKNTPDGHVWIAAEGPEGVLEEFIDWCRYGPSGAEVSHLEVTEGPLRHYPDFDILRK</sequence>
<evidence type="ECO:0000256" key="5">
    <source>
        <dbReference type="RuleBase" id="RU004168"/>
    </source>
</evidence>
<dbReference type="Proteomes" id="UP000321436">
    <property type="component" value="Unassembled WGS sequence"/>
</dbReference>
<evidence type="ECO:0000256" key="2">
    <source>
        <dbReference type="ARBA" id="ARBA00012150"/>
    </source>
</evidence>
<evidence type="ECO:0000256" key="1">
    <source>
        <dbReference type="ARBA" id="ARBA00005614"/>
    </source>
</evidence>
<evidence type="ECO:0000313" key="7">
    <source>
        <dbReference type="EMBL" id="GEP96823.1"/>
    </source>
</evidence>
<feature type="active site" evidence="4">
    <location>
        <position position="18"/>
    </location>
</feature>
<dbReference type="GO" id="GO:0003998">
    <property type="term" value="F:acylphosphatase activity"/>
    <property type="evidence" value="ECO:0007669"/>
    <property type="project" value="UniProtKB-EC"/>
</dbReference>
<evidence type="ECO:0000256" key="3">
    <source>
        <dbReference type="ARBA" id="ARBA00047645"/>
    </source>
</evidence>
<evidence type="ECO:0000256" key="4">
    <source>
        <dbReference type="PROSITE-ProRule" id="PRU00520"/>
    </source>
</evidence>
<dbReference type="Pfam" id="PF00708">
    <property type="entry name" value="Acylphosphatase"/>
    <property type="match status" value="1"/>
</dbReference>
<keyword evidence="4" id="KW-0378">Hydrolase</keyword>
<dbReference type="InterPro" id="IPR001792">
    <property type="entry name" value="Acylphosphatase-like_dom"/>
</dbReference>
<dbReference type="RefSeq" id="WP_146863663.1">
    <property type="nucleotide sequence ID" value="NZ_BKAU01000003.1"/>
</dbReference>
<dbReference type="AlphaFoldDB" id="A0A512RM83"/>
<dbReference type="PROSITE" id="PS00150">
    <property type="entry name" value="ACYLPHOSPHATASE_1"/>
    <property type="match status" value="1"/>
</dbReference>
<reference evidence="7 8" key="1">
    <citation type="submission" date="2019-07" db="EMBL/GenBank/DDBJ databases">
        <title>Whole genome shotgun sequence of Chitinophaga cymbidii NBRC 109752.</title>
        <authorList>
            <person name="Hosoyama A."/>
            <person name="Uohara A."/>
            <person name="Ohji S."/>
            <person name="Ichikawa N."/>
        </authorList>
    </citation>
    <scope>NUCLEOTIDE SEQUENCE [LARGE SCALE GENOMIC DNA]</scope>
    <source>
        <strain evidence="7 8">NBRC 109752</strain>
    </source>
</reference>
<protein>
    <recommendedName>
        <fullName evidence="2 4">acylphosphatase</fullName>
        <ecNumber evidence="2 4">3.6.1.7</ecNumber>
    </recommendedName>
</protein>
<dbReference type="OrthoDB" id="9808093at2"/>